<name>A0ABQ2IRM5_9PSEU</name>
<protein>
    <recommendedName>
        <fullName evidence="5">Secreted protein/lipoprotein</fullName>
    </recommendedName>
</protein>
<feature type="chain" id="PRO_5045829329" description="Secreted protein/lipoprotein" evidence="2">
    <location>
        <begin position="25"/>
        <end position="182"/>
    </location>
</feature>
<feature type="signal peptide" evidence="2">
    <location>
        <begin position="1"/>
        <end position="24"/>
    </location>
</feature>
<keyword evidence="4" id="KW-1185">Reference proteome</keyword>
<evidence type="ECO:0008006" key="5">
    <source>
        <dbReference type="Google" id="ProtNLM"/>
    </source>
</evidence>
<proteinExistence type="predicted"/>
<dbReference type="Proteomes" id="UP000597656">
    <property type="component" value="Unassembled WGS sequence"/>
</dbReference>
<evidence type="ECO:0000313" key="4">
    <source>
        <dbReference type="Proteomes" id="UP000597656"/>
    </source>
</evidence>
<organism evidence="3 4">
    <name type="scientific">Lentzea pudingi</name>
    <dbReference type="NCBI Taxonomy" id="1789439"/>
    <lineage>
        <taxon>Bacteria</taxon>
        <taxon>Bacillati</taxon>
        <taxon>Actinomycetota</taxon>
        <taxon>Actinomycetes</taxon>
        <taxon>Pseudonocardiales</taxon>
        <taxon>Pseudonocardiaceae</taxon>
        <taxon>Lentzea</taxon>
    </lineage>
</organism>
<evidence type="ECO:0000256" key="1">
    <source>
        <dbReference type="SAM" id="MobiDB-lite"/>
    </source>
</evidence>
<comment type="caution">
    <text evidence="3">The sequence shown here is derived from an EMBL/GenBank/DDBJ whole genome shotgun (WGS) entry which is preliminary data.</text>
</comment>
<accession>A0ABQ2IRM5</accession>
<sequence>MNPTTRLVITASTLILLGACGAPPATTTKAPTTALPPSSAINPADAARNEAVAVYLKMWSVFFSAGSTSDWQSPTLGQHAVGTALNKLTDGLRRDRDRGVVTKGEPTHDTSVSSMEPPVDPKKVVVRDCSDSSNALKYRADNGERVGNTPGGRQRIDAIVEKQPDGVWKVSDFGVHEVGSCD</sequence>
<reference evidence="4" key="1">
    <citation type="journal article" date="2019" name="Int. J. Syst. Evol. Microbiol.">
        <title>The Global Catalogue of Microorganisms (GCM) 10K type strain sequencing project: providing services to taxonomists for standard genome sequencing and annotation.</title>
        <authorList>
            <consortium name="The Broad Institute Genomics Platform"/>
            <consortium name="The Broad Institute Genome Sequencing Center for Infectious Disease"/>
            <person name="Wu L."/>
            <person name="Ma J."/>
        </authorList>
    </citation>
    <scope>NUCLEOTIDE SEQUENCE [LARGE SCALE GENOMIC DNA]</scope>
    <source>
        <strain evidence="4">CGMCC 4.7319</strain>
    </source>
</reference>
<keyword evidence="2" id="KW-0732">Signal</keyword>
<evidence type="ECO:0000313" key="3">
    <source>
        <dbReference type="EMBL" id="GGN23975.1"/>
    </source>
</evidence>
<dbReference type="PROSITE" id="PS51257">
    <property type="entry name" value="PROKAR_LIPOPROTEIN"/>
    <property type="match status" value="1"/>
</dbReference>
<feature type="region of interest" description="Disordered" evidence="1">
    <location>
        <begin position="99"/>
        <end position="120"/>
    </location>
</feature>
<dbReference type="EMBL" id="BMNC01000019">
    <property type="protein sequence ID" value="GGN23975.1"/>
    <property type="molecule type" value="Genomic_DNA"/>
</dbReference>
<evidence type="ECO:0000256" key="2">
    <source>
        <dbReference type="SAM" id="SignalP"/>
    </source>
</evidence>
<gene>
    <name evidence="3" type="ORF">GCM10011609_77160</name>
</gene>
<feature type="compositionally biased region" description="Basic and acidic residues" evidence="1">
    <location>
        <begin position="99"/>
        <end position="108"/>
    </location>
</feature>